<keyword evidence="1" id="KW-0812">Transmembrane</keyword>
<accession>A0A9P8ULI9</accession>
<keyword evidence="1" id="KW-1133">Transmembrane helix</keyword>
<comment type="caution">
    <text evidence="2">The sequence shown here is derived from an EMBL/GenBank/DDBJ whole genome shotgun (WGS) entry which is preliminary data.</text>
</comment>
<proteinExistence type="predicted"/>
<organism evidence="2 3">
    <name type="scientific">Truncatella angustata</name>
    <dbReference type="NCBI Taxonomy" id="152316"/>
    <lineage>
        <taxon>Eukaryota</taxon>
        <taxon>Fungi</taxon>
        <taxon>Dikarya</taxon>
        <taxon>Ascomycota</taxon>
        <taxon>Pezizomycotina</taxon>
        <taxon>Sordariomycetes</taxon>
        <taxon>Xylariomycetidae</taxon>
        <taxon>Amphisphaeriales</taxon>
        <taxon>Sporocadaceae</taxon>
        <taxon>Truncatella</taxon>
    </lineage>
</organism>
<sequence>MYGLSKKWDLLLGGNAVLRIHGRFYEWYHALRGGTAHSWGVWLPPAPSVITAAPILAIFGGLFLHCLDFVNGV</sequence>
<reference evidence="2" key="1">
    <citation type="journal article" date="2021" name="Nat. Commun.">
        <title>Genetic determinants of endophytism in the Arabidopsis root mycobiome.</title>
        <authorList>
            <person name="Mesny F."/>
            <person name="Miyauchi S."/>
            <person name="Thiergart T."/>
            <person name="Pickel B."/>
            <person name="Atanasova L."/>
            <person name="Karlsson M."/>
            <person name="Huettel B."/>
            <person name="Barry K.W."/>
            <person name="Haridas S."/>
            <person name="Chen C."/>
            <person name="Bauer D."/>
            <person name="Andreopoulos W."/>
            <person name="Pangilinan J."/>
            <person name="LaButti K."/>
            <person name="Riley R."/>
            <person name="Lipzen A."/>
            <person name="Clum A."/>
            <person name="Drula E."/>
            <person name="Henrissat B."/>
            <person name="Kohler A."/>
            <person name="Grigoriev I.V."/>
            <person name="Martin F.M."/>
            <person name="Hacquard S."/>
        </authorList>
    </citation>
    <scope>NUCLEOTIDE SEQUENCE</scope>
    <source>
        <strain evidence="2">MPI-SDFR-AT-0073</strain>
    </source>
</reference>
<keyword evidence="1" id="KW-0472">Membrane</keyword>
<keyword evidence="3" id="KW-1185">Reference proteome</keyword>
<protein>
    <submittedName>
        <fullName evidence="2">Uncharacterized protein</fullName>
    </submittedName>
</protein>
<name>A0A9P8ULI9_9PEZI</name>
<dbReference type="GeneID" id="70136278"/>
<gene>
    <name evidence="2" type="ORF">BKA67DRAFT_659036</name>
</gene>
<evidence type="ECO:0000256" key="1">
    <source>
        <dbReference type="SAM" id="Phobius"/>
    </source>
</evidence>
<dbReference type="RefSeq" id="XP_045959030.1">
    <property type="nucleotide sequence ID" value="XM_046107387.1"/>
</dbReference>
<dbReference type="EMBL" id="JAGPXC010000004">
    <property type="protein sequence ID" value="KAH6654760.1"/>
    <property type="molecule type" value="Genomic_DNA"/>
</dbReference>
<feature type="transmembrane region" description="Helical" evidence="1">
    <location>
        <begin position="49"/>
        <end position="70"/>
    </location>
</feature>
<dbReference type="AlphaFoldDB" id="A0A9P8ULI9"/>
<evidence type="ECO:0000313" key="2">
    <source>
        <dbReference type="EMBL" id="KAH6654760.1"/>
    </source>
</evidence>
<evidence type="ECO:0000313" key="3">
    <source>
        <dbReference type="Proteomes" id="UP000758603"/>
    </source>
</evidence>
<dbReference type="Proteomes" id="UP000758603">
    <property type="component" value="Unassembled WGS sequence"/>
</dbReference>